<evidence type="ECO:0000256" key="1">
    <source>
        <dbReference type="ARBA" id="ARBA00006869"/>
    </source>
</evidence>
<accession>N8YBF7</accession>
<organism evidence="2 3">
    <name type="scientific">Acinetobacter guillouiae NIPH 991</name>
    <dbReference type="NCBI Taxonomy" id="1217656"/>
    <lineage>
        <taxon>Bacteria</taxon>
        <taxon>Pseudomonadati</taxon>
        <taxon>Pseudomonadota</taxon>
        <taxon>Gammaproteobacteria</taxon>
        <taxon>Moraxellales</taxon>
        <taxon>Moraxellaceae</taxon>
        <taxon>Acinetobacter</taxon>
    </lineage>
</organism>
<dbReference type="InterPro" id="IPR031409">
    <property type="entry name" value="Darcynin"/>
</dbReference>
<dbReference type="PATRIC" id="fig|1217656.3.peg.2352"/>
<dbReference type="RefSeq" id="WP_004820336.1">
    <property type="nucleotide sequence ID" value="NZ_KB849456.1"/>
</dbReference>
<evidence type="ECO:0008006" key="4">
    <source>
        <dbReference type="Google" id="ProtNLM"/>
    </source>
</evidence>
<dbReference type="HOGENOM" id="CLU_165974_0_0_6"/>
<dbReference type="Pfam" id="PF17074">
    <property type="entry name" value="Darcynin"/>
    <property type="match status" value="1"/>
</dbReference>
<evidence type="ECO:0000313" key="2">
    <source>
        <dbReference type="EMBL" id="ENV16660.1"/>
    </source>
</evidence>
<dbReference type="eggNOG" id="ENOG50334CA">
    <property type="taxonomic scope" value="Bacteria"/>
</dbReference>
<comment type="caution">
    <text evidence="2">The sequence shown here is derived from an EMBL/GenBank/DDBJ whole genome shotgun (WGS) entry which is preliminary data.</text>
</comment>
<proteinExistence type="inferred from homology"/>
<protein>
    <recommendedName>
        <fullName evidence="4">Darcynin 1</fullName>
    </recommendedName>
</protein>
<name>N8YBF7_ACIGI</name>
<reference evidence="2 3" key="1">
    <citation type="submission" date="2013-02" db="EMBL/GenBank/DDBJ databases">
        <title>The Genome Sequence of Acinetobacter guillouiae NIPH 991.</title>
        <authorList>
            <consortium name="The Broad Institute Genome Sequencing Platform"/>
            <consortium name="The Broad Institute Genome Sequencing Center for Infectious Disease"/>
            <person name="Cerqueira G."/>
            <person name="Feldgarden M."/>
            <person name="Courvalin P."/>
            <person name="Perichon B."/>
            <person name="Grillot-Courvalin C."/>
            <person name="Clermont D."/>
            <person name="Rocha E."/>
            <person name="Yoon E.-J."/>
            <person name="Nemec A."/>
            <person name="Walker B."/>
            <person name="Young S.K."/>
            <person name="Zeng Q."/>
            <person name="Gargeya S."/>
            <person name="Fitzgerald M."/>
            <person name="Haas B."/>
            <person name="Abouelleil A."/>
            <person name="Alvarado L."/>
            <person name="Arachchi H.M."/>
            <person name="Berlin A.M."/>
            <person name="Chapman S.B."/>
            <person name="Dewar J."/>
            <person name="Goldberg J."/>
            <person name="Griggs A."/>
            <person name="Gujja S."/>
            <person name="Hansen M."/>
            <person name="Howarth C."/>
            <person name="Imamovic A."/>
            <person name="Larimer J."/>
            <person name="McCowan C."/>
            <person name="Murphy C."/>
            <person name="Neiman D."/>
            <person name="Pearson M."/>
            <person name="Priest M."/>
            <person name="Roberts A."/>
            <person name="Saif S."/>
            <person name="Shea T."/>
            <person name="Sisk P."/>
            <person name="Sykes S."/>
            <person name="Wortman J."/>
            <person name="Nusbaum C."/>
            <person name="Birren B."/>
        </authorList>
    </citation>
    <scope>NUCLEOTIDE SEQUENCE [LARGE SCALE GENOMIC DNA]</scope>
    <source>
        <strain evidence="2 3">NIPH 991</strain>
    </source>
</reference>
<dbReference type="EMBL" id="APPJ01000011">
    <property type="protein sequence ID" value="ENV16660.1"/>
    <property type="molecule type" value="Genomic_DNA"/>
</dbReference>
<evidence type="ECO:0000313" key="3">
    <source>
        <dbReference type="Proteomes" id="UP000013148"/>
    </source>
</evidence>
<dbReference type="AlphaFoldDB" id="N8YBF7"/>
<sequence length="109" mass="12803">MSKIFTFFIHLKALPTWLALPREYRNNLGEKTIQEILKKYKSVKVRWYDAEAFNARASDIAVFETSSLQEYYFVIDALRDSEIFSTPYFELVEIIPAVEDGYIEYGESL</sequence>
<gene>
    <name evidence="2" type="ORF">F964_02408</name>
</gene>
<comment type="similarity">
    <text evidence="1">Belongs to the darcynin family.</text>
</comment>
<dbReference type="Proteomes" id="UP000013148">
    <property type="component" value="Unassembled WGS sequence"/>
</dbReference>
<keyword evidence="3" id="KW-1185">Reference proteome</keyword>